<reference evidence="1" key="1">
    <citation type="submission" date="2020-05" db="EMBL/GenBank/DDBJ databases">
        <authorList>
            <person name="Chiriac C."/>
            <person name="Salcher M."/>
            <person name="Ghai R."/>
            <person name="Kavagutti S V."/>
        </authorList>
    </citation>
    <scope>NUCLEOTIDE SEQUENCE</scope>
</reference>
<organism evidence="1">
    <name type="scientific">uncultured Caudovirales phage</name>
    <dbReference type="NCBI Taxonomy" id="2100421"/>
    <lineage>
        <taxon>Viruses</taxon>
        <taxon>Duplodnaviria</taxon>
        <taxon>Heunggongvirae</taxon>
        <taxon>Uroviricota</taxon>
        <taxon>Caudoviricetes</taxon>
        <taxon>Peduoviridae</taxon>
        <taxon>Maltschvirus</taxon>
        <taxon>Maltschvirus maltsch</taxon>
    </lineage>
</organism>
<proteinExistence type="predicted"/>
<name>A0A6J7X093_9CAUD</name>
<accession>A0A6J7X093</accession>
<dbReference type="EMBL" id="LR798321">
    <property type="protein sequence ID" value="CAB5223487.1"/>
    <property type="molecule type" value="Genomic_DNA"/>
</dbReference>
<protein>
    <submittedName>
        <fullName evidence="1">Uncharacterized protein</fullName>
    </submittedName>
</protein>
<evidence type="ECO:0000313" key="1">
    <source>
        <dbReference type="EMBL" id="CAB5223487.1"/>
    </source>
</evidence>
<gene>
    <name evidence="1" type="ORF">UFOVP383_85</name>
</gene>
<sequence>MTLFDWDGIASPFTKEGIKVWPVHSRPDFSWFIAYEGKPYYFRTKVEALHFIATATGSEA</sequence>